<dbReference type="InterPro" id="IPR017441">
    <property type="entry name" value="Protein_kinase_ATP_BS"/>
</dbReference>
<evidence type="ECO:0000313" key="7">
    <source>
        <dbReference type="EMBL" id="BES89259.1"/>
    </source>
</evidence>
<organism evidence="7 8">
    <name type="scientific">Nesidiocoris tenuis</name>
    <dbReference type="NCBI Taxonomy" id="355587"/>
    <lineage>
        <taxon>Eukaryota</taxon>
        <taxon>Metazoa</taxon>
        <taxon>Ecdysozoa</taxon>
        <taxon>Arthropoda</taxon>
        <taxon>Hexapoda</taxon>
        <taxon>Insecta</taxon>
        <taxon>Pterygota</taxon>
        <taxon>Neoptera</taxon>
        <taxon>Paraneoptera</taxon>
        <taxon>Hemiptera</taxon>
        <taxon>Heteroptera</taxon>
        <taxon>Panheteroptera</taxon>
        <taxon>Cimicomorpha</taxon>
        <taxon>Miridae</taxon>
        <taxon>Dicyphina</taxon>
        <taxon>Nesidiocoris</taxon>
    </lineage>
</organism>
<feature type="domain" description="Protein kinase" evidence="6">
    <location>
        <begin position="32"/>
        <end position="325"/>
    </location>
</feature>
<dbReference type="EMBL" id="AP028909">
    <property type="protein sequence ID" value="BES89259.1"/>
    <property type="molecule type" value="Genomic_DNA"/>
</dbReference>
<feature type="region of interest" description="Disordered" evidence="5">
    <location>
        <begin position="360"/>
        <end position="392"/>
    </location>
</feature>
<evidence type="ECO:0000256" key="5">
    <source>
        <dbReference type="SAM" id="MobiDB-lite"/>
    </source>
</evidence>
<gene>
    <name evidence="7" type="ORF">NTJ_02066</name>
</gene>
<dbReference type="GO" id="GO:0016301">
    <property type="term" value="F:kinase activity"/>
    <property type="evidence" value="ECO:0007669"/>
    <property type="project" value="UniProtKB-KW"/>
</dbReference>
<dbReference type="PANTHER" id="PTHR11909">
    <property type="entry name" value="CASEIN KINASE-RELATED"/>
    <property type="match status" value="1"/>
</dbReference>
<dbReference type="PROSITE" id="PS00107">
    <property type="entry name" value="PROTEIN_KINASE_ATP"/>
    <property type="match status" value="1"/>
</dbReference>
<keyword evidence="3 4" id="KW-0067">ATP-binding</keyword>
<evidence type="ECO:0000313" key="8">
    <source>
        <dbReference type="Proteomes" id="UP001307889"/>
    </source>
</evidence>
<reference evidence="7 8" key="1">
    <citation type="submission" date="2023-09" db="EMBL/GenBank/DDBJ databases">
        <title>Nesidiocoris tenuis whole genome shotgun sequence.</title>
        <authorList>
            <person name="Shibata T."/>
            <person name="Shimoda M."/>
            <person name="Kobayashi T."/>
            <person name="Uehara T."/>
        </authorList>
    </citation>
    <scope>NUCLEOTIDE SEQUENCE [LARGE SCALE GENOMIC DNA]</scope>
    <source>
        <strain evidence="7 8">Japan</strain>
    </source>
</reference>
<feature type="binding site" evidence="4">
    <location>
        <position position="66"/>
    </location>
    <ligand>
        <name>ATP</name>
        <dbReference type="ChEBI" id="CHEBI:30616"/>
    </ligand>
</feature>
<dbReference type="InterPro" id="IPR011009">
    <property type="entry name" value="Kinase-like_dom_sf"/>
</dbReference>
<feature type="compositionally biased region" description="Basic residues" evidence="5">
    <location>
        <begin position="422"/>
        <end position="440"/>
    </location>
</feature>
<dbReference type="InterPro" id="IPR000719">
    <property type="entry name" value="Prot_kinase_dom"/>
</dbReference>
<evidence type="ECO:0000259" key="6">
    <source>
        <dbReference type="PROSITE" id="PS50011"/>
    </source>
</evidence>
<protein>
    <recommendedName>
        <fullName evidence="1">non-specific serine/threonine protein kinase</fullName>
        <ecNumber evidence="1">2.7.11.1</ecNumber>
    </recommendedName>
</protein>
<keyword evidence="2 4" id="KW-0547">Nucleotide-binding</keyword>
<dbReference type="Proteomes" id="UP001307889">
    <property type="component" value="Chromosome 1"/>
</dbReference>
<keyword evidence="7" id="KW-0808">Transferase</keyword>
<sequence length="504" mass="57266">MIIPRRKASVTNFKCPDLKNAEIICDVTGKRWRLGKSIGVGAFGQIYLASDEVLKPVSPNTNFIIKMEPHSSGPLFVERNFYLRFAKYENIEKWMSEKRLKCLGVPHIYSFGSCIHEGERVRFIVIPKFGFSIQTMLAKYNNKFHIKTAFTIGLHVVDALQFVHEQGYIHADIKAANMVLGSDSPTSAPVYLIDYGLVSRYRNKNGSHEEFRQDPRVANAGTAAFSSRDSHKGVICRRSDLESLGYCLVSWLGGTLPWEDSLASLPLVEQQKDDAMADIRGFLARAFSSRPPSSVLYDYFAYVVSMDFDSKPNYKYIKELLQSGIIRAGFRCDRKVTFDSHAKLDRKSLKRIAERENVAPPFKKKKLTADSSKSSEEENELNNRVTRNLDRNGNGEFENFNWAKILAGDPEKILRQACTREKRSRSVQKSSAHIHSKKNKLTNPTPAMLMVVQRRSVVDNQRRSSRGNDSYPNQTLTYAMEEVIAARQPPKRVLRSASRRPPKP</sequence>
<feature type="region of interest" description="Disordered" evidence="5">
    <location>
        <begin position="420"/>
        <end position="441"/>
    </location>
</feature>
<dbReference type="PROSITE" id="PS00108">
    <property type="entry name" value="PROTEIN_KINASE_ST"/>
    <property type="match status" value="1"/>
</dbReference>
<evidence type="ECO:0000256" key="2">
    <source>
        <dbReference type="ARBA" id="ARBA00022741"/>
    </source>
</evidence>
<keyword evidence="8" id="KW-1185">Reference proteome</keyword>
<dbReference type="SUPFAM" id="SSF56112">
    <property type="entry name" value="Protein kinase-like (PK-like)"/>
    <property type="match status" value="1"/>
</dbReference>
<evidence type="ECO:0000256" key="4">
    <source>
        <dbReference type="PROSITE-ProRule" id="PRU10141"/>
    </source>
</evidence>
<proteinExistence type="predicted"/>
<evidence type="ECO:0000256" key="3">
    <source>
        <dbReference type="ARBA" id="ARBA00022840"/>
    </source>
</evidence>
<feature type="compositionally biased region" description="Basic residues" evidence="5">
    <location>
        <begin position="489"/>
        <end position="504"/>
    </location>
</feature>
<evidence type="ECO:0000256" key="1">
    <source>
        <dbReference type="ARBA" id="ARBA00012513"/>
    </source>
</evidence>
<dbReference type="EC" id="2.7.11.1" evidence="1"/>
<name>A0ABN7AAB3_9HEMI</name>
<dbReference type="InterPro" id="IPR008271">
    <property type="entry name" value="Ser/Thr_kinase_AS"/>
</dbReference>
<dbReference type="InterPro" id="IPR050235">
    <property type="entry name" value="CK1_Ser-Thr_kinase"/>
</dbReference>
<dbReference type="PROSITE" id="PS50011">
    <property type="entry name" value="PROTEIN_KINASE_DOM"/>
    <property type="match status" value="1"/>
</dbReference>
<keyword evidence="7" id="KW-0418">Kinase</keyword>
<dbReference type="Pfam" id="PF00069">
    <property type="entry name" value="Pkinase"/>
    <property type="match status" value="1"/>
</dbReference>
<dbReference type="SMART" id="SM00220">
    <property type="entry name" value="S_TKc"/>
    <property type="match status" value="1"/>
</dbReference>
<accession>A0ABN7AAB3</accession>
<dbReference type="Gene3D" id="1.10.510.10">
    <property type="entry name" value="Transferase(Phosphotransferase) domain 1"/>
    <property type="match status" value="1"/>
</dbReference>
<feature type="region of interest" description="Disordered" evidence="5">
    <location>
        <begin position="483"/>
        <end position="504"/>
    </location>
</feature>